<dbReference type="InterPro" id="IPR013815">
    <property type="entry name" value="ATP_grasp_subdomain_1"/>
</dbReference>
<dbReference type="GO" id="GO:0005524">
    <property type="term" value="F:ATP binding"/>
    <property type="evidence" value="ECO:0007669"/>
    <property type="project" value="InterPro"/>
</dbReference>
<evidence type="ECO:0000313" key="4">
    <source>
        <dbReference type="Proteomes" id="UP000529795"/>
    </source>
</evidence>
<evidence type="ECO:0000259" key="2">
    <source>
        <dbReference type="SMART" id="SM00881"/>
    </source>
</evidence>
<reference evidence="3 4" key="1">
    <citation type="submission" date="2020-08" db="EMBL/GenBank/DDBJ databases">
        <title>Genomic Encyclopedia of Type Strains, Phase IV (KMG-IV): sequencing the most valuable type-strain genomes for metagenomic binning, comparative biology and taxonomic classification.</title>
        <authorList>
            <person name="Goeker M."/>
        </authorList>
    </citation>
    <scope>NUCLEOTIDE SEQUENCE [LARGE SCALE GENOMIC DNA]</scope>
    <source>
        <strain evidence="3 4">YC6723</strain>
    </source>
</reference>
<dbReference type="RefSeq" id="WP_183987151.1">
    <property type="nucleotide sequence ID" value="NZ_JACIEV010000014.1"/>
</dbReference>
<evidence type="ECO:0000256" key="1">
    <source>
        <dbReference type="ARBA" id="ARBA00022532"/>
    </source>
</evidence>
<dbReference type="InterPro" id="IPR016102">
    <property type="entry name" value="Succinyl-CoA_synth-like"/>
</dbReference>
<dbReference type="Pfam" id="PF13607">
    <property type="entry name" value="Succ_CoA_lig"/>
    <property type="match status" value="1"/>
</dbReference>
<organism evidence="3 4">
    <name type="scientific">Sphingomonas jinjuensis</name>
    <dbReference type="NCBI Taxonomy" id="535907"/>
    <lineage>
        <taxon>Bacteria</taxon>
        <taxon>Pseudomonadati</taxon>
        <taxon>Pseudomonadota</taxon>
        <taxon>Alphaproteobacteria</taxon>
        <taxon>Sphingomonadales</taxon>
        <taxon>Sphingomonadaceae</taxon>
        <taxon>Sphingomonas</taxon>
    </lineage>
</organism>
<dbReference type="InterPro" id="IPR043938">
    <property type="entry name" value="Ligase_CoA_dom"/>
</dbReference>
<dbReference type="GO" id="GO:0043758">
    <property type="term" value="F:acetate-CoA ligase (ADP-forming) activity"/>
    <property type="evidence" value="ECO:0007669"/>
    <property type="project" value="InterPro"/>
</dbReference>
<dbReference type="PANTHER" id="PTHR42793">
    <property type="entry name" value="COA BINDING DOMAIN CONTAINING PROTEIN"/>
    <property type="match status" value="1"/>
</dbReference>
<dbReference type="PANTHER" id="PTHR42793:SF4">
    <property type="entry name" value="BLL6376 PROTEIN"/>
    <property type="match status" value="1"/>
</dbReference>
<comment type="caution">
    <text evidence="3">The sequence shown here is derived from an EMBL/GenBank/DDBJ whole genome shotgun (WGS) entry which is preliminary data.</text>
</comment>
<sequence>MKVADVSLTSFFAPRSIAFIGASDDARRIGGRPLAYCIRDGFAGPLYPINPSRDRVQGLTAYPSLDALPGPADLAVIAIGAAGVPDAVAAAARQGVRAAVVLSSGFAEVGEDALQAEMIAAARDGGIRVLGPNSLGVFSNEGGVCATFSSLLENGPVAAGKLAIVSQSGAYGAHLAMLMQRRGVGIARFVTTGNEADVTVADCILHMAGDPAVSVIGCYSEGIADGRAFLRAVEAARAAGKPVVMLKVGRSDTGRQAAASHTASLAGDDAVFDAVVRAAGVERVETTQQFVDLLYTLCRRPPVSGNRLGILTVSGGAGVLMADAASAAGFELPFMPQAAQAALKRRIPFGSAVNPVDTTAQAMNDPTLMRDAAAAMLNHGGYDAVVCFFMNWPDSPIIGPGLREALEAALVDHTDRTVAIAMNATEETRRSFDAAGLLVFEDPSHAVAALGASRRLGEALARDAVTQPDLPRPDPLPSGPFDEFEAATLLAEGGVTMAPIVEGETPEAIAAAAQTLSGPIALKIRSRDLPHKSDVGGVRLGLLGEEAIRSEAQRMHQVVSGAAPDATLRGFVASPMAAPGVELLIGGRVDPSFGPIVTVGLGGVFTEIFRDVAIGLAPLTSTEAEALLRSLRGWPLLAGARGRAVADVDAAADAIESLSRFVARHREVIEAVEINPLVVHPKGQGAAGLDAVIMVRTDVPSGN</sequence>
<dbReference type="AlphaFoldDB" id="A0A840FHA6"/>
<dbReference type="Pfam" id="PF19045">
    <property type="entry name" value="Ligase_CoA_2"/>
    <property type="match status" value="1"/>
</dbReference>
<evidence type="ECO:0000313" key="3">
    <source>
        <dbReference type="EMBL" id="MBB4155546.1"/>
    </source>
</evidence>
<dbReference type="Gene3D" id="3.40.50.720">
    <property type="entry name" value="NAD(P)-binding Rossmann-like Domain"/>
    <property type="match status" value="1"/>
</dbReference>
<accession>A0A840FHA6</accession>
<name>A0A840FHA6_9SPHN</name>
<keyword evidence="1" id="KW-0816">Tricarboxylic acid cycle</keyword>
<dbReference type="SUPFAM" id="SSF56059">
    <property type="entry name" value="Glutathione synthetase ATP-binding domain-like"/>
    <property type="match status" value="1"/>
</dbReference>
<dbReference type="SUPFAM" id="SSF51735">
    <property type="entry name" value="NAD(P)-binding Rossmann-fold domains"/>
    <property type="match status" value="1"/>
</dbReference>
<dbReference type="Pfam" id="PF13549">
    <property type="entry name" value="ATP-grasp_5"/>
    <property type="match status" value="1"/>
</dbReference>
<dbReference type="InterPro" id="IPR032875">
    <property type="entry name" value="Succ_CoA_lig_flav_dom"/>
</dbReference>
<dbReference type="GO" id="GO:0006099">
    <property type="term" value="P:tricarboxylic acid cycle"/>
    <property type="evidence" value="ECO:0007669"/>
    <property type="project" value="UniProtKB-KW"/>
</dbReference>
<dbReference type="Proteomes" id="UP000529795">
    <property type="component" value="Unassembled WGS sequence"/>
</dbReference>
<gene>
    <name evidence="3" type="ORF">GGQ80_003471</name>
</gene>
<dbReference type="SMART" id="SM00881">
    <property type="entry name" value="CoA_binding"/>
    <property type="match status" value="1"/>
</dbReference>
<dbReference type="InterPro" id="IPR036291">
    <property type="entry name" value="NAD(P)-bd_dom_sf"/>
</dbReference>
<protein>
    <submittedName>
        <fullName evidence="3">Acyl-CoA synthetase (NDP forming)</fullName>
    </submittedName>
</protein>
<dbReference type="Pfam" id="PF13380">
    <property type="entry name" value="CoA_binding_2"/>
    <property type="match status" value="1"/>
</dbReference>
<keyword evidence="4" id="KW-1185">Reference proteome</keyword>
<dbReference type="Gene3D" id="3.30.1490.20">
    <property type="entry name" value="ATP-grasp fold, A domain"/>
    <property type="match status" value="1"/>
</dbReference>
<proteinExistence type="predicted"/>
<dbReference type="InterPro" id="IPR003781">
    <property type="entry name" value="CoA-bd"/>
</dbReference>
<dbReference type="SUPFAM" id="SSF52210">
    <property type="entry name" value="Succinyl-CoA synthetase domains"/>
    <property type="match status" value="2"/>
</dbReference>
<dbReference type="Gene3D" id="3.40.50.261">
    <property type="entry name" value="Succinyl-CoA synthetase domains"/>
    <property type="match status" value="2"/>
</dbReference>
<dbReference type="EMBL" id="JACIEV010000014">
    <property type="protein sequence ID" value="MBB4155546.1"/>
    <property type="molecule type" value="Genomic_DNA"/>
</dbReference>
<feature type="domain" description="CoA-binding" evidence="2">
    <location>
        <begin position="11"/>
        <end position="106"/>
    </location>
</feature>
<dbReference type="Gene3D" id="3.30.470.20">
    <property type="entry name" value="ATP-grasp fold, B domain"/>
    <property type="match status" value="1"/>
</dbReference>